<evidence type="ECO:0000313" key="10">
    <source>
        <dbReference type="Proteomes" id="UP001470230"/>
    </source>
</evidence>
<dbReference type="Proteomes" id="UP001470230">
    <property type="component" value="Unassembled WGS sequence"/>
</dbReference>
<feature type="region of interest" description="Disordered" evidence="7">
    <location>
        <begin position="1"/>
        <end position="50"/>
    </location>
</feature>
<evidence type="ECO:0000313" key="9">
    <source>
        <dbReference type="EMBL" id="KAK8840352.1"/>
    </source>
</evidence>
<dbReference type="InterPro" id="IPR036259">
    <property type="entry name" value="MFS_trans_sf"/>
</dbReference>
<sequence length="430" mass="48929">MSFHLGRKARVLSDEEFESEYAPNDPEENPKKEEEEQNENENENEKNEMEPPKYLKPLCAYLGATAFMGFTACINAIDFFMERVPPGHPEVSQNVARILNFCAVGMQIICFPFVEKIGANIRILVSQLMYAICFLVMLIYMDLADPIRIPVLYAVLAVDGVFFGVIMTSTNGFCGLLSKSGAPYAIIGNALAGVFSTVLRIVSKPIGKKGEGWFYFGVCLVLIILGEIFLFLFQFTDYYKHRMTFVKQGVPLCDRLRNIWNTTKKVWLECLQAVIINATAYIVYPGYATSCQLKHERGGFDRSWATTIIISCYMFGDVIGRWAARWWMWPGLKYVWICVVLRFLFFPLYIIAIENVVEKLNDEIWCSILSFFLSFSGGYFLNLSQAYTSCNESLQKYEYEIASFAVSFAIGIGTTIGCLLSYAMPVHEYY</sequence>
<evidence type="ECO:0000256" key="4">
    <source>
        <dbReference type="ARBA" id="ARBA00022692"/>
    </source>
</evidence>
<evidence type="ECO:0000256" key="5">
    <source>
        <dbReference type="ARBA" id="ARBA00022989"/>
    </source>
</evidence>
<protein>
    <submittedName>
        <fullName evidence="9">Nucleoside transmembrane transporter activity protein</fullName>
    </submittedName>
</protein>
<keyword evidence="5 8" id="KW-1133">Transmembrane helix</keyword>
<dbReference type="Pfam" id="PF01733">
    <property type="entry name" value="Nucleoside_tran"/>
    <property type="match status" value="1"/>
</dbReference>
<comment type="subcellular location">
    <subcellularLocation>
        <location evidence="1">Membrane</location>
        <topology evidence="1">Multi-pass membrane protein</topology>
    </subcellularLocation>
</comment>
<feature type="transmembrane region" description="Helical" evidence="8">
    <location>
        <begin position="266"/>
        <end position="284"/>
    </location>
</feature>
<comment type="similarity">
    <text evidence="2">Belongs to the SLC29A/ENT transporter (TC 2.A.57) family.</text>
</comment>
<feature type="transmembrane region" description="Helical" evidence="8">
    <location>
        <begin position="121"/>
        <end position="141"/>
    </location>
</feature>
<feature type="transmembrane region" description="Helical" evidence="8">
    <location>
        <begin position="364"/>
        <end position="381"/>
    </location>
</feature>
<dbReference type="SUPFAM" id="SSF103473">
    <property type="entry name" value="MFS general substrate transporter"/>
    <property type="match status" value="1"/>
</dbReference>
<proteinExistence type="inferred from homology"/>
<feature type="transmembrane region" description="Helical" evidence="8">
    <location>
        <begin position="181"/>
        <end position="201"/>
    </location>
</feature>
<reference evidence="9 10" key="1">
    <citation type="submission" date="2024-04" db="EMBL/GenBank/DDBJ databases">
        <title>Tritrichomonas musculus Genome.</title>
        <authorList>
            <person name="Alves-Ferreira E."/>
            <person name="Grigg M."/>
            <person name="Lorenzi H."/>
            <person name="Galac M."/>
        </authorList>
    </citation>
    <scope>NUCLEOTIDE SEQUENCE [LARGE SCALE GENOMIC DNA]</scope>
    <source>
        <strain evidence="9 10">EAF2021</strain>
    </source>
</reference>
<feature type="transmembrane region" description="Helical" evidence="8">
    <location>
        <begin position="304"/>
        <end position="322"/>
    </location>
</feature>
<keyword evidence="10" id="KW-1185">Reference proteome</keyword>
<gene>
    <name evidence="9" type="ORF">M9Y10_030912</name>
</gene>
<feature type="transmembrane region" description="Helical" evidence="8">
    <location>
        <begin position="401"/>
        <end position="424"/>
    </location>
</feature>
<feature type="transmembrane region" description="Helical" evidence="8">
    <location>
        <begin position="58"/>
        <end position="77"/>
    </location>
</feature>
<accession>A0ABR2H2B5</accession>
<evidence type="ECO:0000256" key="7">
    <source>
        <dbReference type="SAM" id="MobiDB-lite"/>
    </source>
</evidence>
<organism evidence="9 10">
    <name type="scientific">Tritrichomonas musculus</name>
    <dbReference type="NCBI Taxonomy" id="1915356"/>
    <lineage>
        <taxon>Eukaryota</taxon>
        <taxon>Metamonada</taxon>
        <taxon>Parabasalia</taxon>
        <taxon>Tritrichomonadida</taxon>
        <taxon>Tritrichomonadidae</taxon>
        <taxon>Tritrichomonas</taxon>
    </lineage>
</organism>
<keyword evidence="3" id="KW-0813">Transport</keyword>
<feature type="transmembrane region" description="Helical" evidence="8">
    <location>
        <begin position="97"/>
        <end position="114"/>
    </location>
</feature>
<evidence type="ECO:0000256" key="6">
    <source>
        <dbReference type="ARBA" id="ARBA00023136"/>
    </source>
</evidence>
<feature type="transmembrane region" description="Helical" evidence="8">
    <location>
        <begin position="334"/>
        <end position="352"/>
    </location>
</feature>
<evidence type="ECO:0000256" key="8">
    <source>
        <dbReference type="SAM" id="Phobius"/>
    </source>
</evidence>
<feature type="transmembrane region" description="Helical" evidence="8">
    <location>
        <begin position="213"/>
        <end position="233"/>
    </location>
</feature>
<evidence type="ECO:0000256" key="3">
    <source>
        <dbReference type="ARBA" id="ARBA00022448"/>
    </source>
</evidence>
<evidence type="ECO:0000256" key="1">
    <source>
        <dbReference type="ARBA" id="ARBA00004141"/>
    </source>
</evidence>
<evidence type="ECO:0000256" key="2">
    <source>
        <dbReference type="ARBA" id="ARBA00007965"/>
    </source>
</evidence>
<dbReference type="PANTHER" id="PTHR10332:SF10">
    <property type="entry name" value="EQUILIBRATIVE NUCLEOSIDE TRANSPORTER 4"/>
    <property type="match status" value="1"/>
</dbReference>
<keyword evidence="4 8" id="KW-0812">Transmembrane</keyword>
<comment type="caution">
    <text evidence="9">The sequence shown here is derived from an EMBL/GenBank/DDBJ whole genome shotgun (WGS) entry which is preliminary data.</text>
</comment>
<dbReference type="EMBL" id="JAPFFF010000047">
    <property type="protein sequence ID" value="KAK8840352.1"/>
    <property type="molecule type" value="Genomic_DNA"/>
</dbReference>
<keyword evidence="6 8" id="KW-0472">Membrane</keyword>
<feature type="transmembrane region" description="Helical" evidence="8">
    <location>
        <begin position="147"/>
        <end position="169"/>
    </location>
</feature>
<name>A0ABR2H2B5_9EUKA</name>
<dbReference type="PANTHER" id="PTHR10332">
    <property type="entry name" value="EQUILIBRATIVE NUCLEOSIDE TRANSPORTER"/>
    <property type="match status" value="1"/>
</dbReference>
<feature type="compositionally biased region" description="Basic residues" evidence="7">
    <location>
        <begin position="1"/>
        <end position="10"/>
    </location>
</feature>
<dbReference type="InterPro" id="IPR002259">
    <property type="entry name" value="Eqnu_transpt"/>
</dbReference>